<dbReference type="EMBL" id="CDMZ01002178">
    <property type="protein sequence ID" value="CEM41132.1"/>
    <property type="molecule type" value="Genomic_DNA"/>
</dbReference>
<gene>
    <name evidence="4" type="ORF">Cvel_25821</name>
</gene>
<accession>A0A0G4HAX5</accession>
<dbReference type="GO" id="GO:0031267">
    <property type="term" value="F:small GTPase binding"/>
    <property type="evidence" value="ECO:0007669"/>
    <property type="project" value="TreeGrafter"/>
</dbReference>
<proteinExistence type="predicted"/>
<sequence>MTSEAFASLCGSFATGKVSRLQSLDLEISDENPEEGVRALAESIRGGGLRSLTNFRLNVAGFLGKDESDGNSMSILGAALGSGGCPSLEKLDLTWVEGGDEGVGGLAEGLGGGRLSCLRDLYLSLVSDNPWEGGGGGCVALGEVLSTNTVPSLRSVKLCWSMNESLVPLCEGLSRGRVGPPTKLEMKLMPAGEGCNVKAGVSGLAQVIRKGKLSGLYRLTLRPEDRVVSDAEWESFGEAFTHAEASLESLQSLSLQTDSYMFMSQTDWFSAFLKGMSRGSGRLPALCSLSCPRRGANSKTGFEGLSALVRNGNIPSLGDLKVDLGRLGHERAQTFGSALSSPHISSLRRLDVSLGDSFPPFVVDEVRVLSGGLSSGHLQGLRELCVTGLFVADNVRALCVGLGSGKLTSLWKLDLNHNYLGPEGGRALSELVSEVLVAEKLPSLQTFEAAVAQLKDEGLRALIEGWMSRSPPPLRRLNLWSNWFTGAVAEDLLVLLESKRMPSLDSVILSHSDDFDEKWRRSLSEAFPDVVEFKFTEAASEADV</sequence>
<dbReference type="GO" id="GO:0006913">
    <property type="term" value="P:nucleocytoplasmic transport"/>
    <property type="evidence" value="ECO:0007669"/>
    <property type="project" value="TreeGrafter"/>
</dbReference>
<dbReference type="InterPro" id="IPR027038">
    <property type="entry name" value="RanGap"/>
</dbReference>
<evidence type="ECO:0000256" key="1">
    <source>
        <dbReference type="ARBA" id="ARBA00022468"/>
    </source>
</evidence>
<dbReference type="AlphaFoldDB" id="A0A0G4HAX5"/>
<dbReference type="PANTHER" id="PTHR24113:SF12">
    <property type="entry name" value="RAN GTPASE-ACTIVATING PROTEIN 1"/>
    <property type="match status" value="1"/>
</dbReference>
<dbReference type="GO" id="GO:0005829">
    <property type="term" value="C:cytosol"/>
    <property type="evidence" value="ECO:0007669"/>
    <property type="project" value="TreeGrafter"/>
</dbReference>
<dbReference type="GO" id="GO:0048471">
    <property type="term" value="C:perinuclear region of cytoplasm"/>
    <property type="evidence" value="ECO:0007669"/>
    <property type="project" value="TreeGrafter"/>
</dbReference>
<evidence type="ECO:0000256" key="3">
    <source>
        <dbReference type="ARBA" id="ARBA00022737"/>
    </source>
</evidence>
<dbReference type="Pfam" id="PF13516">
    <property type="entry name" value="LRR_6"/>
    <property type="match status" value="1"/>
</dbReference>
<dbReference type="SMART" id="SM00368">
    <property type="entry name" value="LRR_RI"/>
    <property type="match status" value="3"/>
</dbReference>
<dbReference type="InterPro" id="IPR001611">
    <property type="entry name" value="Leu-rich_rpt"/>
</dbReference>
<dbReference type="VEuPathDB" id="CryptoDB:Cvel_25821"/>
<dbReference type="GO" id="GO:0005096">
    <property type="term" value="F:GTPase activator activity"/>
    <property type="evidence" value="ECO:0007669"/>
    <property type="project" value="UniProtKB-KW"/>
</dbReference>
<dbReference type="GO" id="GO:0005634">
    <property type="term" value="C:nucleus"/>
    <property type="evidence" value="ECO:0007669"/>
    <property type="project" value="TreeGrafter"/>
</dbReference>
<dbReference type="PANTHER" id="PTHR24113">
    <property type="entry name" value="RAN GTPASE-ACTIVATING PROTEIN 1"/>
    <property type="match status" value="1"/>
</dbReference>
<dbReference type="SUPFAM" id="SSF52047">
    <property type="entry name" value="RNI-like"/>
    <property type="match status" value="2"/>
</dbReference>
<evidence type="ECO:0000256" key="2">
    <source>
        <dbReference type="ARBA" id="ARBA00022614"/>
    </source>
</evidence>
<evidence type="ECO:0000313" key="4">
    <source>
        <dbReference type="EMBL" id="CEM41132.1"/>
    </source>
</evidence>
<dbReference type="PhylomeDB" id="A0A0G4HAX5"/>
<protein>
    <submittedName>
        <fullName evidence="4">Uncharacterized protein</fullName>
    </submittedName>
</protein>
<dbReference type="InterPro" id="IPR032675">
    <property type="entry name" value="LRR_dom_sf"/>
</dbReference>
<keyword evidence="2" id="KW-0433">Leucine-rich repeat</keyword>
<keyword evidence="3" id="KW-0677">Repeat</keyword>
<organism evidence="4">
    <name type="scientific">Chromera velia CCMP2878</name>
    <dbReference type="NCBI Taxonomy" id="1169474"/>
    <lineage>
        <taxon>Eukaryota</taxon>
        <taxon>Sar</taxon>
        <taxon>Alveolata</taxon>
        <taxon>Colpodellida</taxon>
        <taxon>Chromeraceae</taxon>
        <taxon>Chromera</taxon>
    </lineage>
</organism>
<dbReference type="Gene3D" id="3.80.10.10">
    <property type="entry name" value="Ribonuclease Inhibitor"/>
    <property type="match status" value="3"/>
</dbReference>
<reference evidence="4" key="1">
    <citation type="submission" date="2014-11" db="EMBL/GenBank/DDBJ databases">
        <authorList>
            <person name="Otto D Thomas"/>
            <person name="Naeem Raeece"/>
        </authorList>
    </citation>
    <scope>NUCLEOTIDE SEQUENCE</scope>
</reference>
<name>A0A0G4HAX5_9ALVE</name>
<keyword evidence="1" id="KW-0343">GTPase activation</keyword>